<dbReference type="EMBL" id="JBHUGF010000010">
    <property type="protein sequence ID" value="MFD1990216.1"/>
    <property type="molecule type" value="Genomic_DNA"/>
</dbReference>
<sequence length="220" mass="26340">MSEYSQVQLYIECDEAQFTEIRDRFIQCLSEYGFERNYLQTYFGTIEWELSDNFFMYTGCNAKRTSLLKDNTSVSVWPALIGLTPHVFTELQQNVVEIVLFFETDHIIDDYKSAHLKKEWQPLIWDTMCLFYKHFGETTIYFTDETTDGQPWEALISKQDQNKYWLFDAAIVPNQLETYNMQSSQSDFYTETRIEHTIFARKVVWDQPPWNHPNQYFPIK</sequence>
<gene>
    <name evidence="1" type="ORF">ACFSGI_09620</name>
</gene>
<dbReference type="Proteomes" id="UP001597403">
    <property type="component" value="Unassembled WGS sequence"/>
</dbReference>
<dbReference type="RefSeq" id="WP_204823913.1">
    <property type="nucleotide sequence ID" value="NZ_JBHUGF010000010.1"/>
</dbReference>
<organism evidence="1 2">
    <name type="scientific">Paenibacillus nicotianae</name>
    <dbReference type="NCBI Taxonomy" id="1526551"/>
    <lineage>
        <taxon>Bacteria</taxon>
        <taxon>Bacillati</taxon>
        <taxon>Bacillota</taxon>
        <taxon>Bacilli</taxon>
        <taxon>Bacillales</taxon>
        <taxon>Paenibacillaceae</taxon>
        <taxon>Paenibacillus</taxon>
    </lineage>
</organism>
<evidence type="ECO:0000313" key="1">
    <source>
        <dbReference type="EMBL" id="MFD1990216.1"/>
    </source>
</evidence>
<reference evidence="2" key="1">
    <citation type="journal article" date="2019" name="Int. J. Syst. Evol. Microbiol.">
        <title>The Global Catalogue of Microorganisms (GCM) 10K type strain sequencing project: providing services to taxonomists for standard genome sequencing and annotation.</title>
        <authorList>
            <consortium name="The Broad Institute Genomics Platform"/>
            <consortium name="The Broad Institute Genome Sequencing Center for Infectious Disease"/>
            <person name="Wu L."/>
            <person name="Ma J."/>
        </authorList>
    </citation>
    <scope>NUCLEOTIDE SEQUENCE [LARGE SCALE GENOMIC DNA]</scope>
    <source>
        <strain evidence="2">CGMCC 1.15067</strain>
    </source>
</reference>
<accession>A0ABW4UT74</accession>
<evidence type="ECO:0000313" key="2">
    <source>
        <dbReference type="Proteomes" id="UP001597403"/>
    </source>
</evidence>
<comment type="caution">
    <text evidence="1">The sequence shown here is derived from an EMBL/GenBank/DDBJ whole genome shotgun (WGS) entry which is preliminary data.</text>
</comment>
<protein>
    <submittedName>
        <fullName evidence="1">Uncharacterized protein</fullName>
    </submittedName>
</protein>
<keyword evidence="2" id="KW-1185">Reference proteome</keyword>
<name>A0ABW4UT74_9BACL</name>
<proteinExistence type="predicted"/>